<dbReference type="Pfam" id="PF13556">
    <property type="entry name" value="HTH_30"/>
    <property type="match status" value="1"/>
</dbReference>
<dbReference type="Pfam" id="PF14361">
    <property type="entry name" value="RsbRD_N"/>
    <property type="match status" value="1"/>
</dbReference>
<dbReference type="InterPro" id="IPR051448">
    <property type="entry name" value="CdaR-like_regulators"/>
</dbReference>
<protein>
    <recommendedName>
        <fullName evidence="5">PucR family transcriptional regulator</fullName>
    </recommendedName>
</protein>
<evidence type="ECO:0000313" key="4">
    <source>
        <dbReference type="Proteomes" id="UP000180166"/>
    </source>
</evidence>
<reference evidence="3 4" key="1">
    <citation type="submission" date="2016-10" db="EMBL/GenBank/DDBJ databases">
        <title>Genome sequence of Nocardia seriolae strain EM150506, isolated from Anguila japonica.</title>
        <authorList>
            <person name="Han H.-J."/>
        </authorList>
    </citation>
    <scope>NUCLEOTIDE SEQUENCE [LARGE SCALE GENOMIC DNA]</scope>
    <source>
        <strain evidence="3 4">EM150506</strain>
    </source>
</reference>
<dbReference type="PANTHER" id="PTHR33744">
    <property type="entry name" value="CARBOHYDRATE DIACID REGULATOR"/>
    <property type="match status" value="1"/>
</dbReference>
<evidence type="ECO:0000259" key="1">
    <source>
        <dbReference type="Pfam" id="PF13556"/>
    </source>
</evidence>
<evidence type="ECO:0008006" key="5">
    <source>
        <dbReference type="Google" id="ProtNLM"/>
    </source>
</evidence>
<sequence>MPVSTAPEEPAPVSDFLTAHLSEAAREMTAAVVRSVPDYEQLPRELIEQDLIHRAEDNLRLFVRLLAEGSEPRPADLDGMIDVAVRRAREGIPLDSVLSVYHQGALAAWNFMAAHANTSAERDDLLATVPQLLRYLGIVIPGVAGSYLHERQDLHWEQREAKRALAQALLQGKPAELLAERFGIVLGGYHAVALRTADAVATADGARPAMRVIHGEIDALSPLALTVLDRAGVWVLVPVSEPLARLDAAVARIASAAGVRVIAGTATAATVSEIPARAEEAGEIARLALGLGRPTGVYRMSDLALQYQFARPGPARTWLLGLLAPLAEHQHLMDALRAYLAHDHNRVAAAESLVVHRNTLNYRLNRVAALTGYDPGRSEHTPLFAAALTAFDLAAADL</sequence>
<evidence type="ECO:0000259" key="2">
    <source>
        <dbReference type="Pfam" id="PF14361"/>
    </source>
</evidence>
<organism evidence="3 4">
    <name type="scientific">Nocardia seriolae</name>
    <dbReference type="NCBI Taxonomy" id="37332"/>
    <lineage>
        <taxon>Bacteria</taxon>
        <taxon>Bacillati</taxon>
        <taxon>Actinomycetota</taxon>
        <taxon>Actinomycetes</taxon>
        <taxon>Mycobacteriales</taxon>
        <taxon>Nocardiaceae</taxon>
        <taxon>Nocardia</taxon>
    </lineage>
</organism>
<dbReference type="Gene3D" id="1.10.10.2840">
    <property type="entry name" value="PucR C-terminal helix-turn-helix domain"/>
    <property type="match status" value="1"/>
</dbReference>
<dbReference type="PANTHER" id="PTHR33744:SF7">
    <property type="entry name" value="PUCR FAMILY TRANSCRIPTIONAL REGULATOR"/>
    <property type="match status" value="1"/>
</dbReference>
<dbReference type="KEGG" id="nsr:NS506_05594"/>
<dbReference type="InterPro" id="IPR025751">
    <property type="entry name" value="RsbRD_N_dom"/>
</dbReference>
<dbReference type="InterPro" id="IPR025736">
    <property type="entry name" value="PucR_C-HTH_dom"/>
</dbReference>
<gene>
    <name evidence="3" type="ORF">NS506_05594</name>
</gene>
<feature type="domain" description="RsbT co-antagonist protein RsbRD N-terminal" evidence="2">
    <location>
        <begin position="23"/>
        <end position="161"/>
    </location>
</feature>
<feature type="domain" description="PucR C-terminal helix-turn-helix" evidence="1">
    <location>
        <begin position="332"/>
        <end position="389"/>
    </location>
</feature>
<accession>A0ABC8AZN1</accession>
<evidence type="ECO:0000313" key="3">
    <source>
        <dbReference type="EMBL" id="APA99640.1"/>
    </source>
</evidence>
<dbReference type="EMBL" id="CP017839">
    <property type="protein sequence ID" value="APA99640.1"/>
    <property type="molecule type" value="Genomic_DNA"/>
</dbReference>
<dbReference type="InterPro" id="IPR042070">
    <property type="entry name" value="PucR_C-HTH_sf"/>
</dbReference>
<name>A0ABC8AZN1_9NOCA</name>
<dbReference type="AlphaFoldDB" id="A0ABC8AZN1"/>
<proteinExistence type="predicted"/>
<dbReference type="Proteomes" id="UP000180166">
    <property type="component" value="Chromosome"/>
</dbReference>